<dbReference type="Pfam" id="PF01266">
    <property type="entry name" value="DAO"/>
    <property type="match status" value="1"/>
</dbReference>
<protein>
    <submittedName>
        <fullName evidence="4">2-polyprenyl-6-methoxyphenol hydroxylase</fullName>
    </submittedName>
</protein>
<dbReference type="Proteomes" id="UP000198386">
    <property type="component" value="Unassembled WGS sequence"/>
</dbReference>
<dbReference type="InterPro" id="IPR050493">
    <property type="entry name" value="FAD-dep_Monooxygenase_BioMet"/>
</dbReference>
<keyword evidence="2" id="KW-0503">Monooxygenase</keyword>
<dbReference type="PANTHER" id="PTHR13789:SF309">
    <property type="entry name" value="PUTATIVE (AFU_ORTHOLOGUE AFUA_6G14510)-RELATED"/>
    <property type="match status" value="1"/>
</dbReference>
<keyword evidence="5" id="KW-1185">Reference proteome</keyword>
<dbReference type="InterPro" id="IPR006076">
    <property type="entry name" value="FAD-dep_OxRdtase"/>
</dbReference>
<feature type="domain" description="FAD dependent oxidoreductase" evidence="3">
    <location>
        <begin position="3"/>
        <end position="87"/>
    </location>
</feature>
<organism evidence="4 5">
    <name type="scientific">Geodermatophilus saharensis</name>
    <dbReference type="NCBI Taxonomy" id="1137994"/>
    <lineage>
        <taxon>Bacteria</taxon>
        <taxon>Bacillati</taxon>
        <taxon>Actinomycetota</taxon>
        <taxon>Actinomycetes</taxon>
        <taxon>Geodermatophilales</taxon>
        <taxon>Geodermatophilaceae</taxon>
        <taxon>Geodermatophilus</taxon>
    </lineage>
</organism>
<evidence type="ECO:0000256" key="1">
    <source>
        <dbReference type="ARBA" id="ARBA00023002"/>
    </source>
</evidence>
<evidence type="ECO:0000256" key="2">
    <source>
        <dbReference type="ARBA" id="ARBA00023033"/>
    </source>
</evidence>
<dbReference type="PANTHER" id="PTHR13789">
    <property type="entry name" value="MONOOXYGENASE"/>
    <property type="match status" value="1"/>
</dbReference>
<proteinExistence type="predicted"/>
<dbReference type="GO" id="GO:0004497">
    <property type="term" value="F:monooxygenase activity"/>
    <property type="evidence" value="ECO:0007669"/>
    <property type="project" value="UniProtKB-KW"/>
</dbReference>
<reference evidence="5" key="1">
    <citation type="submission" date="2017-06" db="EMBL/GenBank/DDBJ databases">
        <authorList>
            <person name="Varghese N."/>
            <person name="Submissions S."/>
        </authorList>
    </citation>
    <scope>NUCLEOTIDE SEQUENCE [LARGE SCALE GENOMIC DNA]</scope>
    <source>
        <strain evidence="5">DSM 45423</strain>
    </source>
</reference>
<dbReference type="OrthoDB" id="9790035at2"/>
<evidence type="ECO:0000313" key="5">
    <source>
        <dbReference type="Proteomes" id="UP000198386"/>
    </source>
</evidence>
<dbReference type="InterPro" id="IPR036188">
    <property type="entry name" value="FAD/NAD-bd_sf"/>
</dbReference>
<evidence type="ECO:0000313" key="4">
    <source>
        <dbReference type="EMBL" id="SNS52305.1"/>
    </source>
</evidence>
<dbReference type="PRINTS" id="PR00420">
    <property type="entry name" value="RNGMNOXGNASE"/>
</dbReference>
<sequence>MADVVVLGGGVCGLATALLLARDGHEVTVLEHDPDPVPGTPGEAWQQWHRGGVAQFRQPHYLQPRARLVLDAELPDVSAALAAAHAVRFDTLTTAPATVPPLDRRPDDDRHVTLTARRCVLEQVLGRTADEQPALRVRRGVTVTGLLTRPLDGRPHVTGVATTGGDVAADLVVDATGRRSPLPRWLLEAGSAPVREESVDSGFAYYTRYFRSRDGRLPEPRDRLNVALGSFSVLTLPADSGTWSVTLYTASDDRPLKELRHEAAWTAVVAACPRQAHWLDGEPLTGVLPMAGILDRHRRLSDGERPVATGVAPVADAWACTNPSIGRGIALGLVHAVALREVVRQHLGDPREFAAAWDAETEARLTPWYRATVAVDRARLADMDAAREGRPPPRPHGPGTPGAALARAMAFDAEVYRAFMEVVDCLTLPAELFTRPGFADRVLQVAGEHEPPPPAGPTRAQLLELVGAA</sequence>
<dbReference type="AlphaFoldDB" id="A0A239F672"/>
<accession>A0A239F672</accession>
<gene>
    <name evidence="4" type="ORF">SAMN04488107_2857</name>
</gene>
<name>A0A239F672_9ACTN</name>
<keyword evidence="1" id="KW-0560">Oxidoreductase</keyword>
<dbReference type="RefSeq" id="WP_089404582.1">
    <property type="nucleotide sequence ID" value="NZ_FZOH01000005.1"/>
</dbReference>
<dbReference type="EMBL" id="FZOH01000005">
    <property type="protein sequence ID" value="SNS52305.1"/>
    <property type="molecule type" value="Genomic_DNA"/>
</dbReference>
<evidence type="ECO:0000259" key="3">
    <source>
        <dbReference type="Pfam" id="PF01266"/>
    </source>
</evidence>
<dbReference type="Gene3D" id="3.50.50.60">
    <property type="entry name" value="FAD/NAD(P)-binding domain"/>
    <property type="match status" value="1"/>
</dbReference>
<dbReference type="SUPFAM" id="SSF51905">
    <property type="entry name" value="FAD/NAD(P)-binding domain"/>
    <property type="match status" value="1"/>
</dbReference>